<dbReference type="PANTHER" id="PTHR11079">
    <property type="entry name" value="CYTOSINE DEAMINASE FAMILY MEMBER"/>
    <property type="match status" value="1"/>
</dbReference>
<feature type="compositionally biased region" description="Basic and acidic residues" evidence="1">
    <location>
        <begin position="192"/>
        <end position="203"/>
    </location>
</feature>
<dbReference type="Pfam" id="PF18785">
    <property type="entry name" value="Inv-AAD"/>
    <property type="match status" value="1"/>
</dbReference>
<evidence type="ECO:0000313" key="3">
    <source>
        <dbReference type="EMBL" id="KPI38325.1"/>
    </source>
</evidence>
<dbReference type="VEuPathDB" id="FungiDB:AB675_12130"/>
<dbReference type="InterPro" id="IPR002125">
    <property type="entry name" value="CMP_dCMP_dom"/>
</dbReference>
<accession>A0A0N1NXK5</accession>
<proteinExistence type="predicted"/>
<comment type="caution">
    <text evidence="3">The sequence shown here is derived from an EMBL/GenBank/DDBJ whole genome shotgun (WGS) entry which is preliminary data.</text>
</comment>
<gene>
    <name evidence="3" type="ORF">AB675_12130</name>
</gene>
<keyword evidence="4" id="KW-1185">Reference proteome</keyword>
<dbReference type="PROSITE" id="PS51747">
    <property type="entry name" value="CYT_DCMP_DEAMINASES_2"/>
    <property type="match status" value="1"/>
</dbReference>
<dbReference type="InterPro" id="IPR016193">
    <property type="entry name" value="Cytidine_deaminase-like"/>
</dbReference>
<dbReference type="EMBL" id="LFJN01000019">
    <property type="protein sequence ID" value="KPI38325.1"/>
    <property type="molecule type" value="Genomic_DNA"/>
</dbReference>
<organism evidence="3 4">
    <name type="scientific">Cyphellophora attinorum</name>
    <dbReference type="NCBI Taxonomy" id="1664694"/>
    <lineage>
        <taxon>Eukaryota</taxon>
        <taxon>Fungi</taxon>
        <taxon>Dikarya</taxon>
        <taxon>Ascomycota</taxon>
        <taxon>Pezizomycotina</taxon>
        <taxon>Eurotiomycetes</taxon>
        <taxon>Chaetothyriomycetidae</taxon>
        <taxon>Chaetothyriales</taxon>
        <taxon>Cyphellophoraceae</taxon>
        <taxon>Cyphellophora</taxon>
    </lineage>
</organism>
<dbReference type="AlphaFoldDB" id="A0A0N1NXK5"/>
<dbReference type="Gene3D" id="3.40.140.10">
    <property type="entry name" value="Cytidine Deaminase, domain 2"/>
    <property type="match status" value="1"/>
</dbReference>
<name>A0A0N1NXK5_9EURO</name>
<feature type="compositionally biased region" description="Basic residues" evidence="1">
    <location>
        <begin position="215"/>
        <end position="225"/>
    </location>
</feature>
<evidence type="ECO:0000256" key="1">
    <source>
        <dbReference type="SAM" id="MobiDB-lite"/>
    </source>
</evidence>
<dbReference type="GeneID" id="28732916"/>
<protein>
    <submittedName>
        <fullName evidence="3">Bifunctional protein RIB2</fullName>
    </submittedName>
</protein>
<dbReference type="STRING" id="1664694.A0A0N1NXK5"/>
<dbReference type="GO" id="GO:0006139">
    <property type="term" value="P:nucleobase-containing compound metabolic process"/>
    <property type="evidence" value="ECO:0007669"/>
    <property type="project" value="UniProtKB-ARBA"/>
</dbReference>
<feature type="domain" description="CMP/dCMP-type deaminase" evidence="2">
    <location>
        <begin position="4"/>
        <end position="153"/>
    </location>
</feature>
<sequence length="225" mass="24729">MSHGQHVEYLRHALSEAQKSPPKPTNFRVGCVLVSYRKPQEPQILSTGYTLELEGNTHAEQCALTKMDEAHPREGGLPNILTQGLKVTLYTTLEPCSKRLSGNTPCVQRIIDTRQGDPEGGVRKVVFGAKEPNTFVQDSQSCRLLTEAGVEWEYIPDLEQEILAVAMEGHDKKESSGAINPSTESSSGAPAEQRKEPTNKEDQVTNIDDISLRNAKGKKNSHAIP</sequence>
<dbReference type="GO" id="GO:0008835">
    <property type="term" value="F:diaminohydroxyphosphoribosylaminopyrimidine deaminase activity"/>
    <property type="evidence" value="ECO:0007669"/>
    <property type="project" value="TreeGrafter"/>
</dbReference>
<dbReference type="PANTHER" id="PTHR11079:SF195">
    <property type="entry name" value="DEAMINASE, PUTATIVE (AFU_ORTHOLOGUE AFUA_2G13200)-RELATED"/>
    <property type="match status" value="1"/>
</dbReference>
<dbReference type="OrthoDB" id="252265at2759"/>
<dbReference type="RefSeq" id="XP_017998288.1">
    <property type="nucleotide sequence ID" value="XM_018141036.1"/>
</dbReference>
<evidence type="ECO:0000313" key="4">
    <source>
        <dbReference type="Proteomes" id="UP000038010"/>
    </source>
</evidence>
<reference evidence="3 4" key="1">
    <citation type="submission" date="2015-06" db="EMBL/GenBank/DDBJ databases">
        <title>Draft genome of the ant-associated black yeast Phialophora attae CBS 131958.</title>
        <authorList>
            <person name="Moreno L.F."/>
            <person name="Stielow B.J."/>
            <person name="de Hoog S."/>
            <person name="Vicente V.A."/>
            <person name="Weiss V.A."/>
            <person name="de Vries M."/>
            <person name="Cruz L.M."/>
            <person name="Souza E.M."/>
        </authorList>
    </citation>
    <scope>NUCLEOTIDE SEQUENCE [LARGE SCALE GENOMIC DNA]</scope>
    <source>
        <strain evidence="3 4">CBS 131958</strain>
    </source>
</reference>
<dbReference type="Proteomes" id="UP000038010">
    <property type="component" value="Unassembled WGS sequence"/>
</dbReference>
<dbReference type="SUPFAM" id="SSF53927">
    <property type="entry name" value="Cytidine deaminase-like"/>
    <property type="match status" value="1"/>
</dbReference>
<evidence type="ECO:0000259" key="2">
    <source>
        <dbReference type="PROSITE" id="PS51747"/>
    </source>
</evidence>
<feature type="region of interest" description="Disordered" evidence="1">
    <location>
        <begin position="170"/>
        <end position="225"/>
    </location>
</feature>
<feature type="compositionally biased region" description="Polar residues" evidence="1">
    <location>
        <begin position="177"/>
        <end position="188"/>
    </location>
</feature>